<dbReference type="PANTHER" id="PTHR30576:SF10">
    <property type="entry name" value="SLL5057 PROTEIN"/>
    <property type="match status" value="1"/>
</dbReference>
<keyword evidence="2" id="KW-0472">Membrane</keyword>
<evidence type="ECO:0000313" key="4">
    <source>
        <dbReference type="EMBL" id="PMD72987.1"/>
    </source>
</evidence>
<feature type="transmembrane region" description="Helical" evidence="2">
    <location>
        <begin position="25"/>
        <end position="49"/>
    </location>
</feature>
<sequence length="217" mass="25382">MEYWKSSINAGYQQQRYIYRFAKRCFDFFASLMGLIILLPIFLVIAIAIKIDDPHGPIFYQQVRIGKMQKKFQMFKFRSMCVDADQKLNQLTQKNEVAGAMFKMKHDPRVTKVGHFIRKYSLDELPQLLNVVLGQMSLVGPRPPLPNEVNRYDMFDIQRLNVKPGCTGLWQISGRSNVSFNEMVLLDWEYINSCNFRLDLYVLLKTVVLFFKPNGAY</sequence>
<evidence type="ECO:0000256" key="2">
    <source>
        <dbReference type="SAM" id="Phobius"/>
    </source>
</evidence>
<reference evidence="4 5" key="1">
    <citation type="submission" date="2017-05" db="EMBL/GenBank/DDBJ databases">
        <title>Lactobacillus nurukis nov., sp. nov., isolated from nuruk.</title>
        <authorList>
            <person name="Kim S.-J."/>
        </authorList>
    </citation>
    <scope>NUCLEOTIDE SEQUENCE [LARGE SCALE GENOMIC DNA]</scope>
    <source>
        <strain evidence="4 5">SYF10-1a</strain>
    </source>
</reference>
<keyword evidence="5" id="KW-1185">Reference proteome</keyword>
<comment type="caution">
    <text evidence="4">The sequence shown here is derived from an EMBL/GenBank/DDBJ whole genome shotgun (WGS) entry which is preliminary data.</text>
</comment>
<dbReference type="PANTHER" id="PTHR30576">
    <property type="entry name" value="COLANIC BIOSYNTHESIS UDP-GLUCOSE LIPID CARRIER TRANSFERASE"/>
    <property type="match status" value="1"/>
</dbReference>
<comment type="similarity">
    <text evidence="1">Belongs to the bacterial sugar transferase family.</text>
</comment>
<feature type="domain" description="Bacterial sugar transferase" evidence="3">
    <location>
        <begin position="23"/>
        <end position="211"/>
    </location>
</feature>
<keyword evidence="2" id="KW-0812">Transmembrane</keyword>
<dbReference type="EMBL" id="NIPR01000005">
    <property type="protein sequence ID" value="PMD72987.1"/>
    <property type="molecule type" value="Genomic_DNA"/>
</dbReference>
<dbReference type="Pfam" id="PF02397">
    <property type="entry name" value="Bac_transf"/>
    <property type="match status" value="1"/>
</dbReference>
<protein>
    <submittedName>
        <fullName evidence="4">Multidrug MFS transporter</fullName>
    </submittedName>
</protein>
<dbReference type="AlphaFoldDB" id="A0A2N7AW57"/>
<proteinExistence type="inferred from homology"/>
<evidence type="ECO:0000256" key="1">
    <source>
        <dbReference type="ARBA" id="ARBA00006464"/>
    </source>
</evidence>
<dbReference type="Proteomes" id="UP000235649">
    <property type="component" value="Unassembled WGS sequence"/>
</dbReference>
<dbReference type="OrthoDB" id="9808602at2"/>
<dbReference type="RefSeq" id="WP_102195319.1">
    <property type="nucleotide sequence ID" value="NZ_NIPR01000005.1"/>
</dbReference>
<evidence type="ECO:0000259" key="3">
    <source>
        <dbReference type="Pfam" id="PF02397"/>
    </source>
</evidence>
<name>A0A2N7AW57_9LACO</name>
<evidence type="ECO:0000313" key="5">
    <source>
        <dbReference type="Proteomes" id="UP000235649"/>
    </source>
</evidence>
<dbReference type="InterPro" id="IPR003362">
    <property type="entry name" value="Bact_transf"/>
</dbReference>
<organism evidence="4 5">
    <name type="scientific">Companilactobacillus nuruki</name>
    <dbReference type="NCBI Taxonomy" id="1993540"/>
    <lineage>
        <taxon>Bacteria</taxon>
        <taxon>Bacillati</taxon>
        <taxon>Bacillota</taxon>
        <taxon>Bacilli</taxon>
        <taxon>Lactobacillales</taxon>
        <taxon>Lactobacillaceae</taxon>
        <taxon>Companilactobacillus</taxon>
    </lineage>
</organism>
<keyword evidence="2" id="KW-1133">Transmembrane helix</keyword>
<gene>
    <name evidence="4" type="ORF">CBP76_02300</name>
</gene>
<accession>A0A2N7AW57</accession>
<dbReference type="GO" id="GO:0016780">
    <property type="term" value="F:phosphotransferase activity, for other substituted phosphate groups"/>
    <property type="evidence" value="ECO:0007669"/>
    <property type="project" value="TreeGrafter"/>
</dbReference>